<proteinExistence type="predicted"/>
<dbReference type="EMBL" id="HE601047">
    <property type="protein sequence ID" value="CAS00626.1"/>
    <property type="molecule type" value="Genomic_DNA"/>
</dbReference>
<reference evidence="1 2" key="1">
    <citation type="journal article" date="2003" name="PLoS Biol.">
        <title>The genome sequence of Caenorhabditis briggsae: a platform for comparative genomics.</title>
        <authorList>
            <person name="Stein L.D."/>
            <person name="Bao Z."/>
            <person name="Blasiar D."/>
            <person name="Blumenthal T."/>
            <person name="Brent M.R."/>
            <person name="Chen N."/>
            <person name="Chinwalla A."/>
            <person name="Clarke L."/>
            <person name="Clee C."/>
            <person name="Coghlan A."/>
            <person name="Coulson A."/>
            <person name="D'Eustachio P."/>
            <person name="Fitch D.H."/>
            <person name="Fulton L.A."/>
            <person name="Fulton R.E."/>
            <person name="Griffiths-Jones S."/>
            <person name="Harris T.W."/>
            <person name="Hillier L.W."/>
            <person name="Kamath R."/>
            <person name="Kuwabara P.E."/>
            <person name="Mardis E.R."/>
            <person name="Marra M.A."/>
            <person name="Miner T.L."/>
            <person name="Minx P."/>
            <person name="Mullikin J.C."/>
            <person name="Plumb R.W."/>
            <person name="Rogers J."/>
            <person name="Schein J.E."/>
            <person name="Sohrmann M."/>
            <person name="Spieth J."/>
            <person name="Stajich J.E."/>
            <person name="Wei C."/>
            <person name="Willey D."/>
            <person name="Wilson R.K."/>
            <person name="Durbin R."/>
            <person name="Waterston R.H."/>
        </authorList>
    </citation>
    <scope>NUCLEOTIDE SEQUENCE [LARGE SCALE GENOMIC DNA]</scope>
    <source>
        <strain evidence="1 2">AF16</strain>
    </source>
</reference>
<gene>
    <name evidence="1" type="ORF">CBG27164</name>
    <name evidence="1" type="ORF">CBG_27164</name>
</gene>
<accession>B6IL73</accession>
<dbReference type="AlphaFoldDB" id="B6IL73"/>
<dbReference type="InParanoid" id="B6IL73"/>
<reference evidence="1 2" key="2">
    <citation type="journal article" date="2011" name="PLoS Genet.">
        <title>Caenorhabditis briggsae recombinant inbred line genotypes reveal inter-strain incompatibility and the evolution of recombination.</title>
        <authorList>
            <person name="Ross J.A."/>
            <person name="Koboldt D.C."/>
            <person name="Staisch J.E."/>
            <person name="Chamberlin H.M."/>
            <person name="Gupta B.P."/>
            <person name="Miller R.D."/>
            <person name="Baird S.E."/>
            <person name="Haag E.S."/>
        </authorList>
    </citation>
    <scope>NUCLEOTIDE SEQUENCE [LARGE SCALE GENOMIC DNA]</scope>
    <source>
        <strain evidence="1 2">AF16</strain>
    </source>
</reference>
<dbReference type="RefSeq" id="XP_045100185.1">
    <property type="nucleotide sequence ID" value="XM_045237883.1"/>
</dbReference>
<name>B6IL73_CAEBR</name>
<protein>
    <submittedName>
        <fullName evidence="1">Protein CBG27164</fullName>
    </submittedName>
</protein>
<dbReference type="KEGG" id="cbr:CBG_27164"/>
<evidence type="ECO:0000313" key="1">
    <source>
        <dbReference type="EMBL" id="CAS00626.1"/>
    </source>
</evidence>
<keyword evidence="2" id="KW-1185">Reference proteome</keyword>
<dbReference type="Proteomes" id="UP000008549">
    <property type="component" value="Unassembled WGS sequence"/>
</dbReference>
<dbReference type="GeneID" id="68918621"/>
<dbReference type="CTD" id="68918621"/>
<sequence length="42" mass="4915">MPISVLQFLPSSSSFSFVLLQQLLELEGELVRVKRKKLFRIH</sequence>
<evidence type="ECO:0000313" key="2">
    <source>
        <dbReference type="Proteomes" id="UP000008549"/>
    </source>
</evidence>
<organism evidence="1 2">
    <name type="scientific">Caenorhabditis briggsae</name>
    <dbReference type="NCBI Taxonomy" id="6238"/>
    <lineage>
        <taxon>Eukaryota</taxon>
        <taxon>Metazoa</taxon>
        <taxon>Ecdysozoa</taxon>
        <taxon>Nematoda</taxon>
        <taxon>Chromadorea</taxon>
        <taxon>Rhabditida</taxon>
        <taxon>Rhabditina</taxon>
        <taxon>Rhabditomorpha</taxon>
        <taxon>Rhabditoidea</taxon>
        <taxon>Rhabditidae</taxon>
        <taxon>Peloderinae</taxon>
        <taxon>Caenorhabditis</taxon>
    </lineage>
</organism>
<dbReference type="HOGENOM" id="CLU_3261013_0_0_1"/>